<evidence type="ECO:0000256" key="6">
    <source>
        <dbReference type="ARBA" id="ARBA00023004"/>
    </source>
</evidence>
<evidence type="ECO:0000256" key="1">
    <source>
        <dbReference type="ARBA" id="ARBA00004196"/>
    </source>
</evidence>
<sequence>MKLTSVLPGLVVISLLSGCSDNDDSSNVSTFDEQLSSLIQSNALTGDPSTGRDLVSINEPIAQLGMKLFYSKSLGGDQDTACVSCHHPALGGGDDLSLPIGVGADTHQLLGPGRTHDSGDAEPTVPRNAPTTFNIALWDQVLFHDGRVESLGKTAKMNGADGVGIRTPDSLFGSADLNAGRNLTEAQARFPVTSAAEMRSDYELGGTNDELRARLQARLRDEAPSAGELSVDDDGDGQNNWVTAFEVVYAATIPEINIITFDRVTEAIAAYENSQVFVDNSWKAYVAGDKSALTDGQKRGAIAFFTSVTDGGAGCSGCHSGDFFTDEGFHNIAMPQIGEGKGNGLDGRDDFGRMRETLLLSDQYAFRTPTLLNVEHTGPYGHAGAYDSLEDVIRHHLNPTIAINDYFAVGGTCSNLSQLSGVSCEDISGDRAEENTRLALDKLETDQGSGLSLLVNAELSDQQVSDLVSFMMALSDSCLEDVSCLSQWIPESSLNVIDGNQLNGEDLNGSPLVVN</sequence>
<dbReference type="PANTHER" id="PTHR30600:SF10">
    <property type="entry name" value="BLL6722 PROTEIN"/>
    <property type="match status" value="1"/>
</dbReference>
<comment type="caution">
    <text evidence="9">The sequence shown here is derived from an EMBL/GenBank/DDBJ whole genome shotgun (WGS) entry which is preliminary data.</text>
</comment>
<dbReference type="InterPro" id="IPR004852">
    <property type="entry name" value="Di-haem_cyt_c_peroxidsae"/>
</dbReference>
<organism evidence="9 10">
    <name type="scientific">Litoribrevibacter euphylliae</name>
    <dbReference type="NCBI Taxonomy" id="1834034"/>
    <lineage>
        <taxon>Bacteria</taxon>
        <taxon>Pseudomonadati</taxon>
        <taxon>Pseudomonadota</taxon>
        <taxon>Gammaproteobacteria</taxon>
        <taxon>Oceanospirillales</taxon>
        <taxon>Oceanospirillaceae</taxon>
        <taxon>Litoribrevibacter</taxon>
    </lineage>
</organism>
<evidence type="ECO:0000256" key="3">
    <source>
        <dbReference type="ARBA" id="ARBA00022723"/>
    </source>
</evidence>
<dbReference type="Pfam" id="PF03150">
    <property type="entry name" value="CCP_MauG"/>
    <property type="match status" value="1"/>
</dbReference>
<dbReference type="SUPFAM" id="SSF46626">
    <property type="entry name" value="Cytochrome c"/>
    <property type="match status" value="2"/>
</dbReference>
<evidence type="ECO:0000256" key="7">
    <source>
        <dbReference type="PROSITE-ProRule" id="PRU00433"/>
    </source>
</evidence>
<comment type="subcellular location">
    <subcellularLocation>
        <location evidence="1">Cell envelope</location>
    </subcellularLocation>
</comment>
<dbReference type="PROSITE" id="PS51007">
    <property type="entry name" value="CYTC"/>
    <property type="match status" value="1"/>
</dbReference>
<feature type="domain" description="Cytochrome c" evidence="8">
    <location>
        <begin position="295"/>
        <end position="475"/>
    </location>
</feature>
<evidence type="ECO:0000313" key="9">
    <source>
        <dbReference type="EMBL" id="MFC3153563.1"/>
    </source>
</evidence>
<proteinExistence type="predicted"/>
<keyword evidence="6 7" id="KW-0408">Iron</keyword>
<protein>
    <submittedName>
        <fullName evidence="9">Cytochrome-c peroxidase</fullName>
    </submittedName>
</protein>
<keyword evidence="2 7" id="KW-0349">Heme</keyword>
<evidence type="ECO:0000256" key="2">
    <source>
        <dbReference type="ARBA" id="ARBA00022617"/>
    </source>
</evidence>
<dbReference type="PROSITE" id="PS51257">
    <property type="entry name" value="PROKAR_LIPOPROTEIN"/>
    <property type="match status" value="1"/>
</dbReference>
<gene>
    <name evidence="9" type="ORF">ACFOEK_21165</name>
</gene>
<evidence type="ECO:0000256" key="5">
    <source>
        <dbReference type="ARBA" id="ARBA00023002"/>
    </source>
</evidence>
<dbReference type="EMBL" id="JBHRSZ010000010">
    <property type="protein sequence ID" value="MFC3153563.1"/>
    <property type="molecule type" value="Genomic_DNA"/>
</dbReference>
<keyword evidence="4" id="KW-0732">Signal</keyword>
<dbReference type="RefSeq" id="WP_386723484.1">
    <property type="nucleotide sequence ID" value="NZ_JBHRSZ010000010.1"/>
</dbReference>
<dbReference type="Proteomes" id="UP001595476">
    <property type="component" value="Unassembled WGS sequence"/>
</dbReference>
<keyword evidence="9" id="KW-0575">Peroxidase</keyword>
<keyword evidence="10" id="KW-1185">Reference proteome</keyword>
<evidence type="ECO:0000313" key="10">
    <source>
        <dbReference type="Proteomes" id="UP001595476"/>
    </source>
</evidence>
<dbReference type="InterPro" id="IPR051395">
    <property type="entry name" value="Cytochrome_c_Peroxidase/MauG"/>
</dbReference>
<dbReference type="InterPro" id="IPR009056">
    <property type="entry name" value="Cyt_c-like_dom"/>
</dbReference>
<evidence type="ECO:0000256" key="4">
    <source>
        <dbReference type="ARBA" id="ARBA00022729"/>
    </source>
</evidence>
<name>A0ABV7HLT9_9GAMM</name>
<reference evidence="10" key="1">
    <citation type="journal article" date="2019" name="Int. J. Syst. Evol. Microbiol.">
        <title>The Global Catalogue of Microorganisms (GCM) 10K type strain sequencing project: providing services to taxonomists for standard genome sequencing and annotation.</title>
        <authorList>
            <consortium name="The Broad Institute Genomics Platform"/>
            <consortium name="The Broad Institute Genome Sequencing Center for Infectious Disease"/>
            <person name="Wu L."/>
            <person name="Ma J."/>
        </authorList>
    </citation>
    <scope>NUCLEOTIDE SEQUENCE [LARGE SCALE GENOMIC DNA]</scope>
    <source>
        <strain evidence="10">KCTC 52438</strain>
    </source>
</reference>
<accession>A0ABV7HLT9</accession>
<keyword evidence="3 7" id="KW-0479">Metal-binding</keyword>
<evidence type="ECO:0000259" key="8">
    <source>
        <dbReference type="PROSITE" id="PS51007"/>
    </source>
</evidence>
<dbReference type="InterPro" id="IPR036909">
    <property type="entry name" value="Cyt_c-like_dom_sf"/>
</dbReference>
<dbReference type="GO" id="GO:0004601">
    <property type="term" value="F:peroxidase activity"/>
    <property type="evidence" value="ECO:0007669"/>
    <property type="project" value="UniProtKB-KW"/>
</dbReference>
<dbReference type="Gene3D" id="1.10.760.10">
    <property type="entry name" value="Cytochrome c-like domain"/>
    <property type="match status" value="2"/>
</dbReference>
<keyword evidence="5" id="KW-0560">Oxidoreductase</keyword>
<dbReference type="PANTHER" id="PTHR30600">
    <property type="entry name" value="CYTOCHROME C PEROXIDASE-RELATED"/>
    <property type="match status" value="1"/>
</dbReference>